<reference evidence="1 2" key="1">
    <citation type="submission" date="2013-08" db="EMBL/GenBank/DDBJ databases">
        <authorList>
            <person name="Durkin A.S."/>
            <person name="Haft D.R."/>
            <person name="McCorrison J."/>
            <person name="Torralba M."/>
            <person name="Gillis M."/>
            <person name="Haft D.H."/>
            <person name="Methe B."/>
            <person name="Sutton G."/>
            <person name="Nelson K.E."/>
        </authorList>
    </citation>
    <scope>NUCLEOTIDE SEQUENCE [LARGE SCALE GENOMIC DNA]</scope>
    <source>
        <strain evidence="1 2">F0195</strain>
    </source>
</reference>
<dbReference type="Proteomes" id="UP000016638">
    <property type="component" value="Unassembled WGS sequence"/>
</dbReference>
<comment type="caution">
    <text evidence="1">The sequence shown here is derived from an EMBL/GenBank/DDBJ whole genome shotgun (WGS) entry which is preliminary data.</text>
</comment>
<gene>
    <name evidence="1" type="ORF">HMPREF1316_0628</name>
</gene>
<evidence type="ECO:0000313" key="1">
    <source>
        <dbReference type="EMBL" id="ERL06131.1"/>
    </source>
</evidence>
<sequence length="49" mass="5471">MIARTREGSYLSFSMEQRATIAQHHMDSGRIIRTMLAIEHENPSGGIIG</sequence>
<accession>U2V0B1</accession>
<dbReference type="EMBL" id="AWEZ01000069">
    <property type="protein sequence ID" value="ERL06131.1"/>
    <property type="molecule type" value="Genomic_DNA"/>
</dbReference>
<dbReference type="AlphaFoldDB" id="U2V0B1"/>
<name>U2V0B1_9ACTN</name>
<protein>
    <submittedName>
        <fullName evidence="1">Uncharacterized protein</fullName>
    </submittedName>
</protein>
<proteinExistence type="predicted"/>
<evidence type="ECO:0000313" key="2">
    <source>
        <dbReference type="Proteomes" id="UP000016638"/>
    </source>
</evidence>
<organism evidence="1 2">
    <name type="scientific">Olsenella profusa F0195</name>
    <dbReference type="NCBI Taxonomy" id="1125712"/>
    <lineage>
        <taxon>Bacteria</taxon>
        <taxon>Bacillati</taxon>
        <taxon>Actinomycetota</taxon>
        <taxon>Coriobacteriia</taxon>
        <taxon>Coriobacteriales</taxon>
        <taxon>Atopobiaceae</taxon>
        <taxon>Olsenella</taxon>
    </lineage>
</organism>
<keyword evidence="2" id="KW-1185">Reference proteome</keyword>